<accession>A0ACC6M5H2</accession>
<protein>
    <submittedName>
        <fullName evidence="1">Uncharacterized protein</fullName>
    </submittedName>
</protein>
<comment type="caution">
    <text evidence="1">The sequence shown here is derived from an EMBL/GenBank/DDBJ whole genome shotgun (WGS) entry which is preliminary data.</text>
</comment>
<name>A0ACC6M5H2_9BACI</name>
<evidence type="ECO:0000313" key="2">
    <source>
        <dbReference type="Proteomes" id="UP001277972"/>
    </source>
</evidence>
<dbReference type="Proteomes" id="UP001277972">
    <property type="component" value="Unassembled WGS sequence"/>
</dbReference>
<sequence length="259" mass="29956">MLLNEVSVFIMDVSNSSNNDIGNELSSYLQQLQTSITKWTENITITKVSHRAGDELVVVSSGYASAYILAFYISRIWKFVDHQPYFGLSFGNINQDITTLNLETWIHPLMKQARNANDYLKKQQNRSLFHMALPNVSDKHGWNTFSKQFETLINTSFRLKQEHINDQTNIQSLVCSLYLIFGQQSEISQYLERTKGTISHHMKQGKTQVILQAFHNIVELLDSLEVSAEYQLTDMLQKNIRYHVMNHLQDYFPKGGRIS</sequence>
<evidence type="ECO:0000313" key="1">
    <source>
        <dbReference type="EMBL" id="MDX8046199.1"/>
    </source>
</evidence>
<dbReference type="EMBL" id="JAWZSR010000004">
    <property type="protein sequence ID" value="MDX8046199.1"/>
    <property type="molecule type" value="Genomic_DNA"/>
</dbReference>
<keyword evidence="2" id="KW-1185">Reference proteome</keyword>
<gene>
    <name evidence="1" type="ORF">SH601_09370</name>
</gene>
<organism evidence="1 2">
    <name type="scientific">Gracilibacillus pellucidus</name>
    <dbReference type="NCBI Taxonomy" id="3095368"/>
    <lineage>
        <taxon>Bacteria</taxon>
        <taxon>Bacillati</taxon>
        <taxon>Bacillota</taxon>
        <taxon>Bacilli</taxon>
        <taxon>Bacillales</taxon>
        <taxon>Bacillaceae</taxon>
        <taxon>Gracilibacillus</taxon>
    </lineage>
</organism>
<proteinExistence type="predicted"/>
<reference evidence="1" key="1">
    <citation type="submission" date="2023-11" db="EMBL/GenBank/DDBJ databases">
        <title>Gracilibacillus pellucida a moderately halophilic bacterium isolated from saline soil in Xinjiang province.</title>
        <authorList>
            <person name="Zhang Z."/>
            <person name="Tan F."/>
            <person name="Wang Y."/>
            <person name="Xia M."/>
        </authorList>
    </citation>
    <scope>NUCLEOTIDE SEQUENCE</scope>
    <source>
        <strain evidence="1">S3-1-1</strain>
    </source>
</reference>